<dbReference type="EMBL" id="BBMS01000079">
    <property type="protein sequence ID" value="GAL29966.1"/>
    <property type="molecule type" value="Genomic_DNA"/>
</dbReference>
<proteinExistence type="predicted"/>
<comment type="caution">
    <text evidence="1">The sequence shown here is derived from an EMBL/GenBank/DDBJ whole genome shotgun (WGS) entry which is preliminary data.</text>
</comment>
<gene>
    <name evidence="1" type="ORF">JCM19239_7835</name>
</gene>
<sequence>MWNSASTSSSTVKSALVLGIGAISFNTYAEIDLDAVIESQYESIYQSNIQGDSWSSVGISIQEDNQVQPEIMGISDIVDMVKVSLGLPNKDIASIFRVSRPTLNTYKKSTDGLHTVNAANRERALLLANITQEIQPKFLKSPGAMAKNYVIDGRSLLDLMSDENLDIKAIVQLSDAIAEKMAGHAEKATQLNEISLNQLTKSA</sequence>
<reference evidence="2" key="2">
    <citation type="submission" date="2014-09" db="EMBL/GenBank/DDBJ databases">
        <authorList>
            <consortium name="NBRP consortium"/>
            <person name="Sawabe T."/>
            <person name="Meirelles P."/>
            <person name="Nakanishi M."/>
            <person name="Sayaka M."/>
            <person name="Hattori M."/>
            <person name="Ohkuma M."/>
        </authorList>
    </citation>
    <scope>NUCLEOTIDE SEQUENCE [LARGE SCALE GENOMIC DNA]</scope>
    <source>
        <strain evidence="2">JCM 19239</strain>
    </source>
</reference>
<organism evidence="1 2">
    <name type="scientific">Vibrio variabilis</name>
    <dbReference type="NCBI Taxonomy" id="990271"/>
    <lineage>
        <taxon>Bacteria</taxon>
        <taxon>Pseudomonadati</taxon>
        <taxon>Pseudomonadota</taxon>
        <taxon>Gammaproteobacteria</taxon>
        <taxon>Vibrionales</taxon>
        <taxon>Vibrionaceae</taxon>
        <taxon>Vibrio</taxon>
    </lineage>
</organism>
<reference evidence="2" key="1">
    <citation type="submission" date="2014-09" db="EMBL/GenBank/DDBJ databases">
        <title>Vibrio variabilis JCM 19239. (C206) whole genome shotgun sequence.</title>
        <authorList>
            <person name="Sawabe T."/>
            <person name="Meirelles P."/>
            <person name="Nakanishi M."/>
            <person name="Sayaka M."/>
            <person name="Hattori M."/>
            <person name="Ohkuma M."/>
        </authorList>
    </citation>
    <scope>NUCLEOTIDE SEQUENCE [LARGE SCALE GENOMIC DNA]</scope>
    <source>
        <strain evidence="2">JCM 19239</strain>
    </source>
</reference>
<keyword evidence="2" id="KW-1185">Reference proteome</keyword>
<accession>A0ABQ0JMI6</accession>
<name>A0ABQ0JMI6_9VIBR</name>
<evidence type="ECO:0000313" key="1">
    <source>
        <dbReference type="EMBL" id="GAL29966.1"/>
    </source>
</evidence>
<protein>
    <submittedName>
        <fullName evidence="1">Uncharacterized protein</fullName>
    </submittedName>
</protein>
<dbReference type="Proteomes" id="UP000029223">
    <property type="component" value="Unassembled WGS sequence"/>
</dbReference>
<evidence type="ECO:0000313" key="2">
    <source>
        <dbReference type="Proteomes" id="UP000029223"/>
    </source>
</evidence>